<organism evidence="3 4">
    <name type="scientific">Strongyloides venezuelensis</name>
    <name type="common">Threadworm</name>
    <dbReference type="NCBI Taxonomy" id="75913"/>
    <lineage>
        <taxon>Eukaryota</taxon>
        <taxon>Metazoa</taxon>
        <taxon>Ecdysozoa</taxon>
        <taxon>Nematoda</taxon>
        <taxon>Chromadorea</taxon>
        <taxon>Rhabditida</taxon>
        <taxon>Tylenchina</taxon>
        <taxon>Panagrolaimomorpha</taxon>
        <taxon>Strongyloidoidea</taxon>
        <taxon>Strongyloididae</taxon>
        <taxon>Strongyloides</taxon>
    </lineage>
</organism>
<evidence type="ECO:0000313" key="4">
    <source>
        <dbReference type="WBParaSite" id="SVE_0197600.1"/>
    </source>
</evidence>
<dbReference type="Proteomes" id="UP000035680">
    <property type="component" value="Unassembled WGS sequence"/>
</dbReference>
<evidence type="ECO:0000256" key="1">
    <source>
        <dbReference type="SAM" id="MobiDB-lite"/>
    </source>
</evidence>
<feature type="transmembrane region" description="Helical" evidence="2">
    <location>
        <begin position="459"/>
        <end position="482"/>
    </location>
</feature>
<keyword evidence="2" id="KW-0472">Membrane</keyword>
<reference evidence="3" key="1">
    <citation type="submission" date="2014-07" db="EMBL/GenBank/DDBJ databases">
        <authorList>
            <person name="Martin A.A"/>
            <person name="De Silva N."/>
        </authorList>
    </citation>
    <scope>NUCLEOTIDE SEQUENCE</scope>
</reference>
<name>A0A0K0EZL6_STRVS</name>
<keyword evidence="2" id="KW-1133">Transmembrane helix</keyword>
<keyword evidence="3" id="KW-1185">Reference proteome</keyword>
<feature type="compositionally biased region" description="Basic residues" evidence="1">
    <location>
        <begin position="537"/>
        <end position="557"/>
    </location>
</feature>
<dbReference type="WBParaSite" id="SVE_0197600.1">
    <property type="protein sequence ID" value="SVE_0197600.1"/>
    <property type="gene ID" value="SVE_0197600"/>
</dbReference>
<feature type="region of interest" description="Disordered" evidence="1">
    <location>
        <begin position="501"/>
        <end position="557"/>
    </location>
</feature>
<reference evidence="4" key="2">
    <citation type="submission" date="2015-08" db="UniProtKB">
        <authorList>
            <consortium name="WormBaseParasite"/>
        </authorList>
    </citation>
    <scope>IDENTIFICATION</scope>
</reference>
<evidence type="ECO:0000256" key="2">
    <source>
        <dbReference type="SAM" id="Phobius"/>
    </source>
</evidence>
<accession>A0A0K0EZL6</accession>
<protein>
    <submittedName>
        <fullName evidence="4">Sporozoite surface protein 3</fullName>
    </submittedName>
</protein>
<evidence type="ECO:0000313" key="3">
    <source>
        <dbReference type="Proteomes" id="UP000035680"/>
    </source>
</evidence>
<sequence>MKPVTNELDVQLMIGKTLNIKKVVFSLREKNYKCKSNKFYEVGVEKLMTDAQIYDIKKGVLIGNFDGKVRCSLNECMTNIVLKTKVNELNHENPDIEYGYYIVEFRGGYQDIPIVISYLKSTNENFVLWICPYVNWIKNEYNASFVSRINTEKNGPADPLGKHIWTVIDEKSLISSRFFICGDIKQEASSTSSIAISVSFDYPKQLGPKSLELTDNRFFKCDGRDIFNSNENNIIYSHYTYNEGNKDAYSENRYLTNTSKLYAEQLIIVFKKYDIKTFLEEIDSTFQRYDPINYESICKVPNYQATIRLMVGNNILPIETTYTEDSGIMIIYRISNELFKSKTTSIKCQIVLDNVEDPKFYDFYSRKFNSSLYKKSTLYSNDKETLKEHEIFNLGSVNFNEVYKCVLNPPYLVGYINRPDFMIVSENYQVKRQPRDNDEFAENTVLVKDSGNGMVLKTVITAIAMFGIILIITVIIIALVIYNSYRKIIIYQPSTTNINSLTHSSSSKSLEDDVLTKNNTKTSIEKEKKVEQNDKKSNKKSNKKSKNKKSKNSKHRK</sequence>
<feature type="compositionally biased region" description="Basic and acidic residues" evidence="1">
    <location>
        <begin position="523"/>
        <end position="536"/>
    </location>
</feature>
<dbReference type="AlphaFoldDB" id="A0A0K0EZL6"/>
<keyword evidence="2" id="KW-0812">Transmembrane</keyword>
<proteinExistence type="predicted"/>